<keyword evidence="5 12" id="KW-0012">Acyltransferase</keyword>
<comment type="function">
    <text evidence="9">Catalyzes the first step in the biosynthesis of ornithine lipids, which are phosphorus-free membrane lipids. Catalyzes the 3-hydroxyacyl-acyl carrier protein-dependent acylation of ornithine to form lyso-ornithine lipid (LOL).</text>
</comment>
<dbReference type="Proteomes" id="UP000682739">
    <property type="component" value="Chromosome"/>
</dbReference>
<dbReference type="InterPro" id="IPR002123">
    <property type="entry name" value="Plipid/glycerol_acylTrfase"/>
</dbReference>
<sequence length="587" mass="66890">MTNKLAVSNISLSALYPDKTRSVLGRLLLTIGDKLMGLDALNDVYRQSHLPGLDKQSFCRELLRYLKTPLVGATDLKKQIPEQGSCIVVSNHPFGCLEGVGLAHELGKLRSDVKVLANKALGMFKEIESHFIFIDPLSPKDPANMSALKACKQHLDDGGVLVVFPSGKVSDYESKRARVCDDDWNRVAAQLARRTDSPVIPVFFEGQNSPEFIRWGRVWTKTKLLMMFREILKRQGQPIQMRVGKCLPTKLLAKLKSVETINDYLRLQSHLLDSRYEYQWPDDIIDTMQPLAPEGDKRQISAELEALPDEQVLTRYKGFTVYYGYQRQLSTTVKEIARQRERVFRLHNEGSGQPIDTDSFDATYVHLFIVQDSTTDIIGAYRMGQTDKLLAEFGEQGLYLSKMFNFKQGFINHTEPCLEMGRSFIVPEHQRSFYGLYLLWRGIGEYVVRHPQYRTLYGTVSLSKLYRPESVECIRQVMTEPSDQVSAKSPFAVPINPEMTEFFAKHHHQDGVLSAVVQGWETDSKDVPVLMKQYQKMAARFYCIGIDESFNDTPGMLLSVHLPSAPERSLKQYLAEGLESYLQYRSN</sequence>
<keyword evidence="2" id="KW-0444">Lipid biosynthesis</keyword>
<dbReference type="PANTHER" id="PTHR37323:SF1">
    <property type="entry name" value="L-ORNITHINE N(ALPHA)-ACYLTRANSFERASE"/>
    <property type="match status" value="1"/>
</dbReference>
<dbReference type="GO" id="GO:0006629">
    <property type="term" value="P:lipid metabolic process"/>
    <property type="evidence" value="ECO:0007669"/>
    <property type="project" value="UniProtKB-KW"/>
</dbReference>
<dbReference type="Pfam" id="PF13444">
    <property type="entry name" value="Acetyltransf_5"/>
    <property type="match status" value="1"/>
</dbReference>
<proteinExistence type="inferred from homology"/>
<dbReference type="InterPro" id="IPR045746">
    <property type="entry name" value="ACT14924-like_Acyltransf_dom"/>
</dbReference>
<evidence type="ECO:0000313" key="12">
    <source>
        <dbReference type="EMBL" id="QTH63690.1"/>
    </source>
</evidence>
<dbReference type="RefSeq" id="WP_208831745.1">
    <property type="nucleotide sequence ID" value="NZ_CP072110.1"/>
</dbReference>
<dbReference type="KEGG" id="psym:J1N51_13360"/>
<dbReference type="GO" id="GO:0043810">
    <property type="term" value="F:ornithine-acyl [acyl carrier protein] N-acyltransferase activity"/>
    <property type="evidence" value="ECO:0007669"/>
    <property type="project" value="UniProtKB-EC"/>
</dbReference>
<dbReference type="Gene3D" id="3.40.630.30">
    <property type="match status" value="1"/>
</dbReference>
<keyword evidence="3" id="KW-0808">Transferase</keyword>
<evidence type="ECO:0000259" key="11">
    <source>
        <dbReference type="SMART" id="SM00563"/>
    </source>
</evidence>
<evidence type="ECO:0000256" key="3">
    <source>
        <dbReference type="ARBA" id="ARBA00022679"/>
    </source>
</evidence>
<reference evidence="12" key="1">
    <citation type="submission" date="2021-03" db="EMBL/GenBank/DDBJ databases">
        <title>Description of Psychrosphaera ytuae sp. nov. isolated from deep sea sediment of South China Sea.</title>
        <authorList>
            <person name="Zhang J."/>
            <person name="Xu X.-D."/>
        </authorList>
    </citation>
    <scope>NUCLEOTIDE SEQUENCE</scope>
    <source>
        <strain evidence="12">MTZ26</strain>
    </source>
</reference>
<comment type="catalytic activity">
    <reaction evidence="10">
        <text>a (3R)-hydroxyacyl-[ACP] + L-ornithine = a lyso-ornithine lipid + holo-[ACP] + H(+)</text>
        <dbReference type="Rhea" id="RHEA:20633"/>
        <dbReference type="Rhea" id="RHEA-COMP:9685"/>
        <dbReference type="Rhea" id="RHEA-COMP:9945"/>
        <dbReference type="ChEBI" id="CHEBI:15378"/>
        <dbReference type="ChEBI" id="CHEBI:46911"/>
        <dbReference type="ChEBI" id="CHEBI:64479"/>
        <dbReference type="ChEBI" id="CHEBI:78827"/>
        <dbReference type="ChEBI" id="CHEBI:138482"/>
        <dbReference type="EC" id="2.3.2.30"/>
    </reaction>
    <physiologicalReaction direction="left-to-right" evidence="10">
        <dbReference type="Rhea" id="RHEA:20634"/>
    </physiologicalReaction>
</comment>
<keyword evidence="4" id="KW-0443">Lipid metabolism</keyword>
<feature type="domain" description="Phospholipid/glycerol acyltransferase" evidence="11">
    <location>
        <begin position="86"/>
        <end position="207"/>
    </location>
</feature>
<comment type="similarity">
    <text evidence="6">Belongs to the acetyltransferase family. OlsB subfamily.</text>
</comment>
<keyword evidence="13" id="KW-1185">Reference proteome</keyword>
<dbReference type="InterPro" id="IPR052351">
    <property type="entry name" value="Ornithine_N-alpha-AT"/>
</dbReference>
<evidence type="ECO:0000256" key="5">
    <source>
        <dbReference type="ARBA" id="ARBA00023315"/>
    </source>
</evidence>
<dbReference type="SUPFAM" id="SSF69593">
    <property type="entry name" value="Glycerol-3-phosphate (1)-acyltransferase"/>
    <property type="match status" value="1"/>
</dbReference>
<organism evidence="12 13">
    <name type="scientific">Psychrosphaera ytuae</name>
    <dbReference type="NCBI Taxonomy" id="2820710"/>
    <lineage>
        <taxon>Bacteria</taxon>
        <taxon>Pseudomonadati</taxon>
        <taxon>Pseudomonadota</taxon>
        <taxon>Gammaproteobacteria</taxon>
        <taxon>Alteromonadales</taxon>
        <taxon>Pseudoalteromonadaceae</taxon>
        <taxon>Psychrosphaera</taxon>
    </lineage>
</organism>
<dbReference type="Pfam" id="PF19576">
    <property type="entry name" value="Acyltransf_2"/>
    <property type="match status" value="1"/>
</dbReference>
<evidence type="ECO:0000256" key="1">
    <source>
        <dbReference type="ARBA" id="ARBA00005189"/>
    </source>
</evidence>
<gene>
    <name evidence="12" type="ORF">J1N51_13360</name>
</gene>
<dbReference type="PANTHER" id="PTHR37323">
    <property type="entry name" value="GCN5-RELATED N-ACETYLTRANSFERASE"/>
    <property type="match status" value="1"/>
</dbReference>
<evidence type="ECO:0000256" key="9">
    <source>
        <dbReference type="ARBA" id="ARBA00045724"/>
    </source>
</evidence>
<dbReference type="EC" id="2.3.2.30" evidence="7"/>
<evidence type="ECO:0000256" key="6">
    <source>
        <dbReference type="ARBA" id="ARBA00038095"/>
    </source>
</evidence>
<evidence type="ECO:0000256" key="8">
    <source>
        <dbReference type="ARBA" id="ARBA00039866"/>
    </source>
</evidence>
<evidence type="ECO:0000256" key="10">
    <source>
        <dbReference type="ARBA" id="ARBA00047785"/>
    </source>
</evidence>
<accession>A0A975HHZ6</accession>
<dbReference type="CDD" id="cd07986">
    <property type="entry name" value="LPLAT_ACT14924-like"/>
    <property type="match status" value="1"/>
</dbReference>
<dbReference type="SUPFAM" id="SSF55729">
    <property type="entry name" value="Acyl-CoA N-acyltransferases (Nat)"/>
    <property type="match status" value="1"/>
</dbReference>
<dbReference type="SMART" id="SM00563">
    <property type="entry name" value="PlsC"/>
    <property type="match status" value="1"/>
</dbReference>
<evidence type="ECO:0000256" key="2">
    <source>
        <dbReference type="ARBA" id="ARBA00022516"/>
    </source>
</evidence>
<evidence type="ECO:0000256" key="7">
    <source>
        <dbReference type="ARBA" id="ARBA00039058"/>
    </source>
</evidence>
<evidence type="ECO:0000256" key="4">
    <source>
        <dbReference type="ARBA" id="ARBA00023098"/>
    </source>
</evidence>
<dbReference type="AlphaFoldDB" id="A0A975HHZ6"/>
<dbReference type="InterPro" id="IPR016181">
    <property type="entry name" value="Acyl_CoA_acyltransferase"/>
</dbReference>
<name>A0A975HHZ6_9GAMM</name>
<evidence type="ECO:0000313" key="13">
    <source>
        <dbReference type="Proteomes" id="UP000682739"/>
    </source>
</evidence>
<protein>
    <recommendedName>
        <fullName evidence="8">L-ornithine N(alpha)-acyltransferase</fullName>
        <ecNumber evidence="7">2.3.2.30</ecNumber>
    </recommendedName>
</protein>
<comment type="pathway">
    <text evidence="1">Lipid metabolism.</text>
</comment>
<dbReference type="EMBL" id="CP072110">
    <property type="protein sequence ID" value="QTH63690.1"/>
    <property type="molecule type" value="Genomic_DNA"/>
</dbReference>